<dbReference type="GO" id="GO:0008113">
    <property type="term" value="F:peptide-methionine (S)-S-oxide reductase activity"/>
    <property type="evidence" value="ECO:0007669"/>
    <property type="project" value="UniProtKB-EC"/>
</dbReference>
<keyword evidence="7" id="KW-1185">Reference proteome</keyword>
<organism evidence="6 7">
    <name type="scientific">Rosenbergiella australiborealis</name>
    <dbReference type="NCBI Taxonomy" id="1544696"/>
    <lineage>
        <taxon>Bacteria</taxon>
        <taxon>Pseudomonadati</taxon>
        <taxon>Pseudomonadota</taxon>
        <taxon>Gammaproteobacteria</taxon>
        <taxon>Enterobacterales</taxon>
        <taxon>Erwiniaceae</taxon>
        <taxon>Rosenbergiella</taxon>
    </lineage>
</organism>
<dbReference type="InterPro" id="IPR002569">
    <property type="entry name" value="Met_Sox_Rdtase_MsrA_dom"/>
</dbReference>
<dbReference type="PANTHER" id="PTHR43774">
    <property type="entry name" value="PEPTIDE METHIONINE SULFOXIDE REDUCTASE"/>
    <property type="match status" value="1"/>
</dbReference>
<feature type="domain" description="Peptide methionine sulphoxide reductase MsrA" evidence="5">
    <location>
        <begin position="6"/>
        <end position="150"/>
    </location>
</feature>
<comment type="catalytic activity">
    <reaction evidence="3 4">
        <text>[thioredoxin]-disulfide + L-methionine + H2O = L-methionine (S)-S-oxide + [thioredoxin]-dithiol</text>
        <dbReference type="Rhea" id="RHEA:19993"/>
        <dbReference type="Rhea" id="RHEA-COMP:10698"/>
        <dbReference type="Rhea" id="RHEA-COMP:10700"/>
        <dbReference type="ChEBI" id="CHEBI:15377"/>
        <dbReference type="ChEBI" id="CHEBI:29950"/>
        <dbReference type="ChEBI" id="CHEBI:50058"/>
        <dbReference type="ChEBI" id="CHEBI:57844"/>
        <dbReference type="ChEBI" id="CHEBI:58772"/>
        <dbReference type="EC" id="1.8.4.11"/>
    </reaction>
</comment>
<evidence type="ECO:0000259" key="5">
    <source>
        <dbReference type="Pfam" id="PF01625"/>
    </source>
</evidence>
<feature type="active site" evidence="4">
    <location>
        <position position="12"/>
    </location>
</feature>
<evidence type="ECO:0000256" key="4">
    <source>
        <dbReference type="HAMAP-Rule" id="MF_01401"/>
    </source>
</evidence>
<comment type="caution">
    <text evidence="6">The sequence shown here is derived from an EMBL/GenBank/DDBJ whole genome shotgun (WGS) entry which is preliminary data.</text>
</comment>
<keyword evidence="1 4" id="KW-0560">Oxidoreductase</keyword>
<dbReference type="EC" id="1.8.4.11" evidence="4"/>
<dbReference type="Proteomes" id="UP000786875">
    <property type="component" value="Unassembled WGS sequence"/>
</dbReference>
<dbReference type="EMBL" id="JABBFO010000014">
    <property type="protein sequence ID" value="MBT0728240.1"/>
    <property type="molecule type" value="Genomic_DNA"/>
</dbReference>
<name>A0ABS5T7B0_9GAMM</name>
<dbReference type="Pfam" id="PF01625">
    <property type="entry name" value="PMSR"/>
    <property type="match status" value="1"/>
</dbReference>
<comment type="similarity">
    <text evidence="4">Belongs to the MsrA Met sulfoxide reductase family.</text>
</comment>
<sequence>MATDYAIIAGGCFWCTEAVFQSLKGVLSVESGYTGGASAHPTYEQVCSGTTGHAEAIRIGFDPQLISYDDLLDVSFATHDPTQLNRQGNDIGTQYRSAIFPLNASQQRSAEQAIERAQQDHAQPIVTTIEAFTEWYPAEEYHQNYWDRVGENNGFCMAVIPPKLQKLRKKFADRVKD</sequence>
<dbReference type="RefSeq" id="WP_214215635.1">
    <property type="nucleotide sequence ID" value="NZ_JABBFO010000014.1"/>
</dbReference>
<evidence type="ECO:0000256" key="2">
    <source>
        <dbReference type="ARBA" id="ARBA00047806"/>
    </source>
</evidence>
<dbReference type="HAMAP" id="MF_01401">
    <property type="entry name" value="MsrA"/>
    <property type="match status" value="1"/>
</dbReference>
<protein>
    <recommendedName>
        <fullName evidence="4">Peptide methionine sulfoxide reductase MsrA</fullName>
        <shortName evidence="4">Protein-methionine-S-oxide reductase</shortName>
        <ecNumber evidence="4">1.8.4.11</ecNumber>
    </recommendedName>
    <alternativeName>
        <fullName evidence="4">Peptide-methionine (S)-S-oxide reductase</fullName>
        <shortName evidence="4">Peptide Met(O) reductase</shortName>
    </alternativeName>
</protein>
<dbReference type="Gene3D" id="3.30.1060.10">
    <property type="entry name" value="Peptide methionine sulphoxide reductase MsrA"/>
    <property type="match status" value="1"/>
</dbReference>
<dbReference type="SUPFAM" id="SSF55068">
    <property type="entry name" value="Peptide methionine sulfoxide reductase"/>
    <property type="match status" value="1"/>
</dbReference>
<evidence type="ECO:0000256" key="3">
    <source>
        <dbReference type="ARBA" id="ARBA00048782"/>
    </source>
</evidence>
<evidence type="ECO:0000256" key="1">
    <source>
        <dbReference type="ARBA" id="ARBA00023002"/>
    </source>
</evidence>
<dbReference type="NCBIfam" id="TIGR00401">
    <property type="entry name" value="msrA"/>
    <property type="match status" value="1"/>
</dbReference>
<comment type="catalytic activity">
    <reaction evidence="2 4">
        <text>L-methionyl-[protein] + [thioredoxin]-disulfide + H2O = L-methionyl-(S)-S-oxide-[protein] + [thioredoxin]-dithiol</text>
        <dbReference type="Rhea" id="RHEA:14217"/>
        <dbReference type="Rhea" id="RHEA-COMP:10698"/>
        <dbReference type="Rhea" id="RHEA-COMP:10700"/>
        <dbReference type="Rhea" id="RHEA-COMP:12313"/>
        <dbReference type="Rhea" id="RHEA-COMP:12315"/>
        <dbReference type="ChEBI" id="CHEBI:15377"/>
        <dbReference type="ChEBI" id="CHEBI:16044"/>
        <dbReference type="ChEBI" id="CHEBI:29950"/>
        <dbReference type="ChEBI" id="CHEBI:44120"/>
        <dbReference type="ChEBI" id="CHEBI:50058"/>
        <dbReference type="EC" id="1.8.4.11"/>
    </reaction>
</comment>
<dbReference type="InterPro" id="IPR036509">
    <property type="entry name" value="Met_Sox_Rdtase_MsrA_sf"/>
</dbReference>
<gene>
    <name evidence="4 6" type="primary">msrA</name>
    <name evidence="6" type="ORF">HGT73_12820</name>
</gene>
<evidence type="ECO:0000313" key="7">
    <source>
        <dbReference type="Proteomes" id="UP000786875"/>
    </source>
</evidence>
<accession>A0ABS5T7B0</accession>
<dbReference type="PANTHER" id="PTHR43774:SF1">
    <property type="entry name" value="PEPTIDE METHIONINE SULFOXIDE REDUCTASE MSRA 2"/>
    <property type="match status" value="1"/>
</dbReference>
<reference evidence="6 7" key="1">
    <citation type="submission" date="2020-04" db="EMBL/GenBank/DDBJ databases">
        <title>Genome sequencing of Rosenbergiella species.</title>
        <authorList>
            <person name="Alvarez-Perez S."/>
            <person name="Lievens B."/>
        </authorList>
    </citation>
    <scope>NUCLEOTIDE SEQUENCE [LARGE SCALE GENOMIC DNA]</scope>
    <source>
        <strain evidence="6 7">CdVSA20.1</strain>
    </source>
</reference>
<comment type="function">
    <text evidence="4">Has an important function as a repair enzyme for proteins that have been inactivated by oxidation. Catalyzes the reversible oxidation-reduction of methionine sulfoxide in proteins to methionine.</text>
</comment>
<evidence type="ECO:0000313" key="6">
    <source>
        <dbReference type="EMBL" id="MBT0728240.1"/>
    </source>
</evidence>
<proteinExistence type="inferred from homology"/>